<dbReference type="EMBL" id="JAKOGI010002312">
    <property type="protein sequence ID" value="KAJ8422272.1"/>
    <property type="molecule type" value="Genomic_DNA"/>
</dbReference>
<feature type="region of interest" description="Disordered" evidence="1">
    <location>
        <begin position="79"/>
        <end position="117"/>
    </location>
</feature>
<feature type="compositionally biased region" description="Basic and acidic residues" evidence="1">
    <location>
        <begin position="83"/>
        <end position="104"/>
    </location>
</feature>
<comment type="caution">
    <text evidence="2">The sequence shown here is derived from an EMBL/GenBank/DDBJ whole genome shotgun (WGS) entry which is preliminary data.</text>
</comment>
<evidence type="ECO:0000313" key="3">
    <source>
        <dbReference type="Proteomes" id="UP001153076"/>
    </source>
</evidence>
<evidence type="ECO:0000256" key="1">
    <source>
        <dbReference type="SAM" id="MobiDB-lite"/>
    </source>
</evidence>
<evidence type="ECO:0000313" key="2">
    <source>
        <dbReference type="EMBL" id="KAJ8422272.1"/>
    </source>
</evidence>
<dbReference type="AlphaFoldDB" id="A0A9Q1GJH5"/>
<name>A0A9Q1GJH5_9CARY</name>
<proteinExistence type="predicted"/>
<accession>A0A9Q1GJH5</accession>
<dbReference type="Proteomes" id="UP001153076">
    <property type="component" value="Unassembled WGS sequence"/>
</dbReference>
<organism evidence="2 3">
    <name type="scientific">Carnegiea gigantea</name>
    <dbReference type="NCBI Taxonomy" id="171969"/>
    <lineage>
        <taxon>Eukaryota</taxon>
        <taxon>Viridiplantae</taxon>
        <taxon>Streptophyta</taxon>
        <taxon>Embryophyta</taxon>
        <taxon>Tracheophyta</taxon>
        <taxon>Spermatophyta</taxon>
        <taxon>Magnoliopsida</taxon>
        <taxon>eudicotyledons</taxon>
        <taxon>Gunneridae</taxon>
        <taxon>Pentapetalae</taxon>
        <taxon>Caryophyllales</taxon>
        <taxon>Cactineae</taxon>
        <taxon>Cactaceae</taxon>
        <taxon>Cactoideae</taxon>
        <taxon>Echinocereeae</taxon>
        <taxon>Carnegiea</taxon>
    </lineage>
</organism>
<gene>
    <name evidence="2" type="ORF">Cgig2_014418</name>
</gene>
<keyword evidence="3" id="KW-1185">Reference proteome</keyword>
<reference evidence="2" key="1">
    <citation type="submission" date="2022-04" db="EMBL/GenBank/DDBJ databases">
        <title>Carnegiea gigantea Genome sequencing and assembly v2.</title>
        <authorList>
            <person name="Copetti D."/>
            <person name="Sanderson M.J."/>
            <person name="Burquez A."/>
            <person name="Wojciechowski M.F."/>
        </authorList>
    </citation>
    <scope>NUCLEOTIDE SEQUENCE</scope>
    <source>
        <strain evidence="2">SGP5-SGP5p</strain>
        <tissue evidence="2">Aerial part</tissue>
    </source>
</reference>
<sequence length="208" mass="23271">MTLALPKGPLEVAEAKSETNSSMKFKTLLKRWKEQWPDQDSVPKSGEMVEMICSKFPTLRGWTNDKMKSREEQEFEVSFSKGALEDRLDETKTPDKAQAVHDEEPSNATPEPVTEAEHDTVWSKIKALLGDAKKVSNEIITNTCVLAWVITELEKLAPKAHALLKRTTTDALFAETTLPGKSKSTKPVLSPDPYESEDFLLPVEAIEK</sequence>
<protein>
    <submittedName>
        <fullName evidence="2">Uncharacterized protein</fullName>
    </submittedName>
</protein>